<accession>A0ABP8RWY8</accession>
<gene>
    <name evidence="2" type="ORF">GCM10023175_42790</name>
</gene>
<keyword evidence="3" id="KW-1185">Reference proteome</keyword>
<proteinExistence type="predicted"/>
<evidence type="ECO:0000259" key="1">
    <source>
        <dbReference type="Pfam" id="PF13701"/>
    </source>
</evidence>
<dbReference type="RefSeq" id="WP_345421359.1">
    <property type="nucleotide sequence ID" value="NZ_BAABGT010000067.1"/>
</dbReference>
<evidence type="ECO:0000313" key="3">
    <source>
        <dbReference type="Proteomes" id="UP001501598"/>
    </source>
</evidence>
<dbReference type="InterPro" id="IPR047960">
    <property type="entry name" value="Transpos_IS1380"/>
</dbReference>
<reference evidence="3" key="1">
    <citation type="journal article" date="2019" name="Int. J. Syst. Evol. Microbiol.">
        <title>The Global Catalogue of Microorganisms (GCM) 10K type strain sequencing project: providing services to taxonomists for standard genome sequencing and annotation.</title>
        <authorList>
            <consortium name="The Broad Institute Genomics Platform"/>
            <consortium name="The Broad Institute Genome Sequencing Center for Infectious Disease"/>
            <person name="Wu L."/>
            <person name="Ma J."/>
        </authorList>
    </citation>
    <scope>NUCLEOTIDE SEQUENCE [LARGE SCALE GENOMIC DNA]</scope>
    <source>
        <strain evidence="3">JCM 17906</strain>
    </source>
</reference>
<dbReference type="InterPro" id="IPR025668">
    <property type="entry name" value="Tnp_DDE_dom"/>
</dbReference>
<feature type="domain" description="Transposase DDE" evidence="1">
    <location>
        <begin position="5"/>
        <end position="465"/>
    </location>
</feature>
<evidence type="ECO:0000313" key="2">
    <source>
        <dbReference type="EMBL" id="GAA4551276.1"/>
    </source>
</evidence>
<protein>
    <submittedName>
        <fullName evidence="2">IS1380-like element ISMsm3 family transposase</fullName>
    </submittedName>
</protein>
<comment type="caution">
    <text evidence="2">The sequence shown here is derived from an EMBL/GenBank/DDBJ whole genome shotgun (WGS) entry which is preliminary data.</text>
</comment>
<name>A0ABP8RWY8_9PSEU</name>
<sequence length="469" mass="51045">MQATTTRPKIIVTADGAGVVSHAGSRLLADVADRTTLTGELSQALDALRRPGTRHDPGRVLVDLAVAVADGATTISEIDVLRDQGELFGAVASDSTCWRLLDRLDDTILGQVAAARARAREVVWDQHAERQGRPFPPARVAGQDLDVLVLDLDASIVICHSEKEQAAPTFKRTFGYHPLMAFCDNTCEFLAGVLRRGNAGANTAADHISVLDQALAQIPDQHRQGRKVLVRADTAGCTKAFLGHIRDQRDKAVNCEFSVGWAITDRERAAIGAVPKSVWADAVDADGGHRDGAGLAELTGLLPTVSLEGYPPGTRVIVRRERPHPGAQLDLMETRDGWRYTCFATDTGAGQLAFLDARHRAHARVEDRIRTAKDTGLNHFPSRSFAINSAWPAVVMLAVDLLSWTQHLVLDGHLAKAEPKTLRYRLLHVAARITRGQRRTWIRIQQSWPWATDLATASARLHSLPVPAG</sequence>
<dbReference type="NCBIfam" id="NF033539">
    <property type="entry name" value="transpos_IS1380"/>
    <property type="match status" value="1"/>
</dbReference>
<dbReference type="Pfam" id="PF13701">
    <property type="entry name" value="DDE_Tnp_1_4"/>
    <property type="match status" value="1"/>
</dbReference>
<dbReference type="EMBL" id="BAABGT010000067">
    <property type="protein sequence ID" value="GAA4551276.1"/>
    <property type="molecule type" value="Genomic_DNA"/>
</dbReference>
<dbReference type="Proteomes" id="UP001501598">
    <property type="component" value="Unassembled WGS sequence"/>
</dbReference>
<organism evidence="2 3">
    <name type="scientific">Pseudonocardia xishanensis</name>
    <dbReference type="NCBI Taxonomy" id="630995"/>
    <lineage>
        <taxon>Bacteria</taxon>
        <taxon>Bacillati</taxon>
        <taxon>Actinomycetota</taxon>
        <taxon>Actinomycetes</taxon>
        <taxon>Pseudonocardiales</taxon>
        <taxon>Pseudonocardiaceae</taxon>
        <taxon>Pseudonocardia</taxon>
    </lineage>
</organism>